<gene>
    <name evidence="2" type="ORF">LZZ85_13365</name>
</gene>
<feature type="domain" description="DUF985" evidence="1">
    <location>
        <begin position="8"/>
        <end position="147"/>
    </location>
</feature>
<dbReference type="EMBL" id="JAKLTR010000008">
    <property type="protein sequence ID" value="MCG2615282.1"/>
    <property type="molecule type" value="Genomic_DNA"/>
</dbReference>
<evidence type="ECO:0000313" key="2">
    <source>
        <dbReference type="EMBL" id="MCG2615282.1"/>
    </source>
</evidence>
<reference evidence="2" key="1">
    <citation type="submission" date="2022-01" db="EMBL/GenBank/DDBJ databases">
        <authorList>
            <person name="Jo J.-H."/>
            <person name="Im W.-T."/>
        </authorList>
    </citation>
    <scope>NUCLEOTIDE SEQUENCE</scope>
    <source>
        <strain evidence="2">NA20</strain>
    </source>
</reference>
<sequence length="169" mass="19031">MANQAVETWIKHLQLNRHVEGGWYSEVYRSALTIPGQALSPVFPGDRSACTHIYFLLEKENFSAFHRIRSDEIWHFYHGDAIIVYEIDGAGSLTEHLLGNDPSKGHSLCCVIKAGNWFASRVADGGEYGLAGCTVAPGFDFNDFELAFKEQLSKEYPEQKELINSMCRQ</sequence>
<dbReference type="InterPro" id="IPR011051">
    <property type="entry name" value="RmlC_Cupin_sf"/>
</dbReference>
<organism evidence="2 3">
    <name type="scientific">Terrimonas ginsenosidimutans</name>
    <dbReference type="NCBI Taxonomy" id="2908004"/>
    <lineage>
        <taxon>Bacteria</taxon>
        <taxon>Pseudomonadati</taxon>
        <taxon>Bacteroidota</taxon>
        <taxon>Chitinophagia</taxon>
        <taxon>Chitinophagales</taxon>
        <taxon>Chitinophagaceae</taxon>
        <taxon>Terrimonas</taxon>
    </lineage>
</organism>
<dbReference type="PANTHER" id="PTHR33387">
    <property type="entry name" value="RMLC-LIKE JELLY ROLL FOLD PROTEIN"/>
    <property type="match status" value="1"/>
</dbReference>
<dbReference type="Proteomes" id="UP001165367">
    <property type="component" value="Unassembled WGS sequence"/>
</dbReference>
<dbReference type="InterPro" id="IPR009327">
    <property type="entry name" value="Cupin_DUF985"/>
</dbReference>
<dbReference type="CDD" id="cd06121">
    <property type="entry name" value="cupin_YML079wp"/>
    <property type="match status" value="1"/>
</dbReference>
<dbReference type="PANTHER" id="PTHR33387:SF3">
    <property type="entry name" value="DUF985 DOMAIN-CONTAINING PROTEIN"/>
    <property type="match status" value="1"/>
</dbReference>
<name>A0ABS9KSI1_9BACT</name>
<keyword evidence="3" id="KW-1185">Reference proteome</keyword>
<comment type="caution">
    <text evidence="2">The sequence shown here is derived from an EMBL/GenBank/DDBJ whole genome shotgun (WGS) entry which is preliminary data.</text>
</comment>
<proteinExistence type="predicted"/>
<evidence type="ECO:0000259" key="1">
    <source>
        <dbReference type="Pfam" id="PF06172"/>
    </source>
</evidence>
<dbReference type="InterPro" id="IPR014710">
    <property type="entry name" value="RmlC-like_jellyroll"/>
</dbReference>
<dbReference type="Gene3D" id="2.60.120.10">
    <property type="entry name" value="Jelly Rolls"/>
    <property type="match status" value="1"/>
</dbReference>
<dbReference type="SUPFAM" id="SSF51182">
    <property type="entry name" value="RmlC-like cupins"/>
    <property type="match status" value="1"/>
</dbReference>
<accession>A0ABS9KSI1</accession>
<protein>
    <submittedName>
        <fullName evidence="2">Cupin domain-containing protein</fullName>
    </submittedName>
</protein>
<dbReference type="Pfam" id="PF06172">
    <property type="entry name" value="Cupin_5"/>
    <property type="match status" value="1"/>
</dbReference>
<dbReference type="InterPro" id="IPR039935">
    <property type="entry name" value="YML079W-like"/>
</dbReference>
<dbReference type="RefSeq" id="WP_237872497.1">
    <property type="nucleotide sequence ID" value="NZ_JAKLTR010000008.1"/>
</dbReference>
<evidence type="ECO:0000313" key="3">
    <source>
        <dbReference type="Proteomes" id="UP001165367"/>
    </source>
</evidence>